<sequence>PEAQPSLLHLVDLAGSERVNRSGVSGDALKEAQAINKSLSALGDVIAALQRKAVHVPFRNSKLTQVLQDSLSGSSKVLLVCNISPEIASVSETLSSLQFASRASQVELGPISKAGSTPPSAGKTAARATGSGRKLQQRKNTP</sequence>
<dbReference type="InterPro" id="IPR036961">
    <property type="entry name" value="Kinesin_motor_dom_sf"/>
</dbReference>
<dbReference type="AlphaFoldDB" id="A0A061RW17"/>
<keyword evidence="1" id="KW-0505">Motor protein</keyword>
<dbReference type="SUPFAM" id="SSF52540">
    <property type="entry name" value="P-loop containing nucleoside triphosphate hydrolases"/>
    <property type="match status" value="1"/>
</dbReference>
<dbReference type="PRINTS" id="PR00380">
    <property type="entry name" value="KINESINHEAVY"/>
</dbReference>
<evidence type="ECO:0000313" key="5">
    <source>
        <dbReference type="EMBL" id="JAC74905.1"/>
    </source>
</evidence>
<evidence type="ECO:0000256" key="2">
    <source>
        <dbReference type="PROSITE-ProRule" id="PRU00283"/>
    </source>
</evidence>
<dbReference type="GO" id="GO:0015630">
    <property type="term" value="C:microtubule cytoskeleton"/>
    <property type="evidence" value="ECO:0007669"/>
    <property type="project" value="TreeGrafter"/>
</dbReference>
<accession>A0A061RW17</accession>
<proteinExistence type="inferred from homology"/>
<feature type="non-terminal residue" evidence="5">
    <location>
        <position position="1"/>
    </location>
</feature>
<feature type="region of interest" description="Disordered" evidence="3">
    <location>
        <begin position="110"/>
        <end position="142"/>
    </location>
</feature>
<dbReference type="InterPro" id="IPR001752">
    <property type="entry name" value="Kinesin_motor_dom"/>
</dbReference>
<comment type="caution">
    <text evidence="2">Lacks conserved residue(s) required for the propagation of feature annotation.</text>
</comment>
<evidence type="ECO:0000256" key="3">
    <source>
        <dbReference type="SAM" id="MobiDB-lite"/>
    </source>
</evidence>
<dbReference type="SMART" id="SM00129">
    <property type="entry name" value="KISc"/>
    <property type="match status" value="1"/>
</dbReference>
<protein>
    <submittedName>
        <fullName evidence="5">Kif3c type kinesin-like protein</fullName>
    </submittedName>
</protein>
<feature type="domain" description="Kinesin motor" evidence="4">
    <location>
        <begin position="1"/>
        <end position="106"/>
    </location>
</feature>
<dbReference type="PANTHER" id="PTHR47972:SF28">
    <property type="entry name" value="KINESIN-LIKE PROTEIN KLP-3"/>
    <property type="match status" value="1"/>
</dbReference>
<name>A0A061RW17_9CHLO</name>
<reference evidence="5" key="1">
    <citation type="submission" date="2014-05" db="EMBL/GenBank/DDBJ databases">
        <title>The transcriptome of the halophilic microalga Tetraselmis sp. GSL018 isolated from the Great Salt Lake, Utah.</title>
        <authorList>
            <person name="Jinkerson R.E."/>
            <person name="D'Adamo S."/>
            <person name="Posewitz M.C."/>
        </authorList>
    </citation>
    <scope>NUCLEOTIDE SEQUENCE</scope>
    <source>
        <strain evidence="5">GSL018</strain>
    </source>
</reference>
<dbReference type="Pfam" id="PF00225">
    <property type="entry name" value="Kinesin"/>
    <property type="match status" value="1"/>
</dbReference>
<gene>
    <name evidence="5" type="ORF">TSPGSL018_24697</name>
</gene>
<dbReference type="PANTHER" id="PTHR47972">
    <property type="entry name" value="KINESIN-LIKE PROTEIN KLP-3"/>
    <property type="match status" value="1"/>
</dbReference>
<evidence type="ECO:0000256" key="1">
    <source>
        <dbReference type="ARBA" id="ARBA00023175"/>
    </source>
</evidence>
<dbReference type="GO" id="GO:0007018">
    <property type="term" value="P:microtubule-based movement"/>
    <property type="evidence" value="ECO:0007669"/>
    <property type="project" value="InterPro"/>
</dbReference>
<dbReference type="EMBL" id="GBEZ01010818">
    <property type="protein sequence ID" value="JAC74905.1"/>
    <property type="molecule type" value="Transcribed_RNA"/>
</dbReference>
<dbReference type="InterPro" id="IPR027640">
    <property type="entry name" value="Kinesin-like_fam"/>
</dbReference>
<organism evidence="5">
    <name type="scientific">Tetraselmis sp. GSL018</name>
    <dbReference type="NCBI Taxonomy" id="582737"/>
    <lineage>
        <taxon>Eukaryota</taxon>
        <taxon>Viridiplantae</taxon>
        <taxon>Chlorophyta</taxon>
        <taxon>core chlorophytes</taxon>
        <taxon>Chlorodendrophyceae</taxon>
        <taxon>Chlorodendrales</taxon>
        <taxon>Chlorodendraceae</taxon>
        <taxon>Tetraselmis</taxon>
    </lineage>
</organism>
<dbReference type="Gene3D" id="3.40.850.10">
    <property type="entry name" value="Kinesin motor domain"/>
    <property type="match status" value="1"/>
</dbReference>
<dbReference type="GO" id="GO:0008017">
    <property type="term" value="F:microtubule binding"/>
    <property type="evidence" value="ECO:0007669"/>
    <property type="project" value="InterPro"/>
</dbReference>
<evidence type="ECO:0000259" key="4">
    <source>
        <dbReference type="PROSITE" id="PS50067"/>
    </source>
</evidence>
<dbReference type="InterPro" id="IPR027417">
    <property type="entry name" value="P-loop_NTPase"/>
</dbReference>
<dbReference type="GO" id="GO:0003777">
    <property type="term" value="F:microtubule motor activity"/>
    <property type="evidence" value="ECO:0007669"/>
    <property type="project" value="InterPro"/>
</dbReference>
<comment type="similarity">
    <text evidence="2">Belongs to the TRAFAC class myosin-kinesin ATPase superfamily. Kinesin family.</text>
</comment>
<dbReference type="GO" id="GO:0005524">
    <property type="term" value="F:ATP binding"/>
    <property type="evidence" value="ECO:0007669"/>
    <property type="project" value="InterPro"/>
</dbReference>
<dbReference type="PROSITE" id="PS50067">
    <property type="entry name" value="KINESIN_MOTOR_2"/>
    <property type="match status" value="1"/>
</dbReference>